<evidence type="ECO:0000256" key="2">
    <source>
        <dbReference type="ARBA" id="ARBA00001089"/>
    </source>
</evidence>
<dbReference type="PRINTS" id="PR01210">
    <property type="entry name" value="GGTRANSPTASE"/>
</dbReference>
<evidence type="ECO:0000256" key="3">
    <source>
        <dbReference type="ARBA" id="ARBA00009381"/>
    </source>
</evidence>
<feature type="binding site" evidence="10">
    <location>
        <begin position="387"/>
        <end position="389"/>
    </location>
    <ligand>
        <name>L-glutamate</name>
        <dbReference type="ChEBI" id="CHEBI:29985"/>
    </ligand>
</feature>
<dbReference type="GO" id="GO:0103068">
    <property type="term" value="F:leukotriene C4 gamma-glutamyl transferase activity"/>
    <property type="evidence" value="ECO:0007669"/>
    <property type="project" value="UniProtKB-EC"/>
</dbReference>
<evidence type="ECO:0000256" key="8">
    <source>
        <dbReference type="ARBA" id="ARBA00047417"/>
    </source>
</evidence>
<comment type="catalytic activity">
    <reaction evidence="1 11">
        <text>an S-substituted glutathione + H2O = an S-substituted L-cysteinylglycine + L-glutamate</text>
        <dbReference type="Rhea" id="RHEA:59468"/>
        <dbReference type="ChEBI" id="CHEBI:15377"/>
        <dbReference type="ChEBI" id="CHEBI:29985"/>
        <dbReference type="ChEBI" id="CHEBI:90779"/>
        <dbReference type="ChEBI" id="CHEBI:143103"/>
        <dbReference type="EC" id="3.4.19.13"/>
    </reaction>
</comment>
<comment type="pathway">
    <text evidence="11">Sulfur metabolism; glutathione metabolism.</text>
</comment>
<comment type="similarity">
    <text evidence="3 11">Belongs to the gamma-glutamyltransferase family.</text>
</comment>
<evidence type="ECO:0000256" key="4">
    <source>
        <dbReference type="ARBA" id="ARBA00022679"/>
    </source>
</evidence>
<feature type="region of interest" description="Disordered" evidence="12">
    <location>
        <begin position="1"/>
        <end position="26"/>
    </location>
</feature>
<feature type="binding site" evidence="10">
    <location>
        <position position="452"/>
    </location>
    <ligand>
        <name>L-glutamate</name>
        <dbReference type="ChEBI" id="CHEBI:29985"/>
    </ligand>
</feature>
<keyword evidence="7 11" id="KW-0012">Acyltransferase</keyword>
<evidence type="ECO:0000256" key="9">
    <source>
        <dbReference type="PIRSR" id="PIRSR600101-1"/>
    </source>
</evidence>
<protein>
    <recommendedName>
        <fullName evidence="11">Glutathione hydrolase proenzyme</fullName>
        <ecNumber evidence="11">2.3.2.2</ecNumber>
        <ecNumber evidence="11">3.4.19.13</ecNumber>
    </recommendedName>
    <component>
        <recommendedName>
            <fullName evidence="11">Glutathione hydrolase large chain</fullName>
        </recommendedName>
    </component>
    <component>
        <recommendedName>
            <fullName evidence="11">Glutathione hydrolase small chain</fullName>
        </recommendedName>
    </component>
</protein>
<name>A0A1L7AFZ3_9PROT</name>
<comment type="subunit">
    <text evidence="11">This enzyme consists of two polypeptide chains, which are synthesized in precursor form from a single polypeptide.</text>
</comment>
<evidence type="ECO:0000256" key="7">
    <source>
        <dbReference type="ARBA" id="ARBA00023315"/>
    </source>
</evidence>
<dbReference type="Proteomes" id="UP000185494">
    <property type="component" value="Chromosome 1"/>
</dbReference>
<comment type="catalytic activity">
    <reaction evidence="8 11">
        <text>an N-terminal (5-L-glutamyl)-[peptide] + an alpha-amino acid = 5-L-glutamyl amino acid + an N-terminal L-alpha-aminoacyl-[peptide]</text>
        <dbReference type="Rhea" id="RHEA:23904"/>
        <dbReference type="Rhea" id="RHEA-COMP:9780"/>
        <dbReference type="Rhea" id="RHEA-COMP:9795"/>
        <dbReference type="ChEBI" id="CHEBI:77644"/>
        <dbReference type="ChEBI" id="CHEBI:78597"/>
        <dbReference type="ChEBI" id="CHEBI:78599"/>
        <dbReference type="ChEBI" id="CHEBI:78608"/>
        <dbReference type="EC" id="2.3.2.2"/>
    </reaction>
</comment>
<evidence type="ECO:0000256" key="6">
    <source>
        <dbReference type="ARBA" id="ARBA00023145"/>
    </source>
</evidence>
<evidence type="ECO:0000256" key="1">
    <source>
        <dbReference type="ARBA" id="ARBA00001049"/>
    </source>
</evidence>
<dbReference type="InterPro" id="IPR043138">
    <property type="entry name" value="GGT_lsub"/>
</dbReference>
<dbReference type="PANTHER" id="PTHR43199:SF1">
    <property type="entry name" value="GLUTATHIONE HYDROLASE PROENZYME"/>
    <property type="match status" value="1"/>
</dbReference>
<dbReference type="eggNOG" id="COG0405">
    <property type="taxonomic scope" value="Bacteria"/>
</dbReference>
<comment type="PTM">
    <text evidence="11">Cleaved by autocatalysis into a large and a small subunit.</text>
</comment>
<feature type="binding site" evidence="10">
    <location>
        <begin position="430"/>
        <end position="431"/>
    </location>
    <ligand>
        <name>L-glutamate</name>
        <dbReference type="ChEBI" id="CHEBI:29985"/>
    </ligand>
</feature>
<accession>A0A1L7AFZ3</accession>
<dbReference type="AlphaFoldDB" id="A0A1L7AFZ3"/>
<keyword evidence="4 11" id="KW-0808">Transferase</keyword>
<dbReference type="RefSeq" id="WP_075798538.1">
    <property type="nucleotide sequence ID" value="NZ_CP015583.1"/>
</dbReference>
<keyword evidence="5 11" id="KW-0378">Hydrolase</keyword>
<dbReference type="Gene3D" id="3.60.20.40">
    <property type="match status" value="1"/>
</dbReference>
<dbReference type="GO" id="GO:0006751">
    <property type="term" value="P:glutathione catabolic process"/>
    <property type="evidence" value="ECO:0007669"/>
    <property type="project" value="UniProtKB-UniRule"/>
</dbReference>
<evidence type="ECO:0000256" key="10">
    <source>
        <dbReference type="PIRSR" id="PIRSR600101-2"/>
    </source>
</evidence>
<dbReference type="Pfam" id="PF01019">
    <property type="entry name" value="G_glu_transpept"/>
    <property type="match status" value="1"/>
</dbReference>
<dbReference type="InterPro" id="IPR043137">
    <property type="entry name" value="GGT_ssub_C"/>
</dbReference>
<dbReference type="Gene3D" id="1.10.246.130">
    <property type="match status" value="1"/>
</dbReference>
<dbReference type="SUPFAM" id="SSF56235">
    <property type="entry name" value="N-terminal nucleophile aminohydrolases (Ntn hydrolases)"/>
    <property type="match status" value="1"/>
</dbReference>
<proteinExistence type="inferred from homology"/>
<evidence type="ECO:0000256" key="12">
    <source>
        <dbReference type="SAM" id="MobiDB-lite"/>
    </source>
</evidence>
<dbReference type="EC" id="2.3.2.2" evidence="11"/>
<dbReference type="STRING" id="257708.RGI145_11960"/>
<dbReference type="UniPathway" id="UPA00204"/>
<sequence length="564" mass="58487">MDGGWRARAGSIFTTQKAPATGSRGMAVTNHPLGSAAAAEMLAAGGNAVDAAIAAFFTLSVVEPMMTGPLGGGLTHLRLADGRHVIVDGLSAAPLAGSGSMYTPASDDPARRMETLGRANTVGPLAVASPGALRAWCDILARYGTLPLADVMEPAIRHASRGFIVTTYLADCIADAAADLALDPEMARVFLPGGTPLKAGARLVQGDTAETLRTIAQEGPDAFYRGALGQAACDWFARNGGILTREDLASTAPVEREPVRGTYRGHEVVGPPAPSAGGMHIVQMLNFLEGFDLRALGFGTAPTLHRIAEALKLAFADRAMVTADPAFVRIPVERLISRDYAGERRAEFDPGHARDWAPGLAPLAESADTTHVTTADAAGNVVAMTQTINGLFGARVRIPGLGLIPNNYMCNFDPRPGLTQSVAPGKRITTSMAPTIVLRDGRPVFALGLPGGLKIFGSAMQAVLNMIDHGMSPQEAVEAPRIWTQGLALEAEGGVAPTVREELAAMGHKVATVPTVGGGMNLIAFGEGGTMTGAACWRADGTPIGVAGGLAKSGVRFVLEQARR</sequence>
<gene>
    <name evidence="13" type="ORF">RGI145_11960</name>
</gene>
<dbReference type="GO" id="GO:0036374">
    <property type="term" value="F:glutathione hydrolase activity"/>
    <property type="evidence" value="ECO:0007669"/>
    <property type="project" value="UniProtKB-UniRule"/>
</dbReference>
<dbReference type="PANTHER" id="PTHR43199">
    <property type="entry name" value="GLUTATHIONE HYDROLASE"/>
    <property type="match status" value="1"/>
</dbReference>
<keyword evidence="6 11" id="KW-0865">Zymogen</keyword>
<organism evidence="13 14">
    <name type="scientific">Roseomonas gilardii</name>
    <dbReference type="NCBI Taxonomy" id="257708"/>
    <lineage>
        <taxon>Bacteria</taxon>
        <taxon>Pseudomonadati</taxon>
        <taxon>Pseudomonadota</taxon>
        <taxon>Alphaproteobacteria</taxon>
        <taxon>Acetobacterales</taxon>
        <taxon>Roseomonadaceae</taxon>
        <taxon>Roseomonas</taxon>
    </lineage>
</organism>
<evidence type="ECO:0000256" key="5">
    <source>
        <dbReference type="ARBA" id="ARBA00022801"/>
    </source>
</evidence>
<keyword evidence="11" id="KW-0317">Glutathione biosynthesis</keyword>
<evidence type="ECO:0000313" key="14">
    <source>
        <dbReference type="Proteomes" id="UP000185494"/>
    </source>
</evidence>
<dbReference type="GO" id="GO:0006750">
    <property type="term" value="P:glutathione biosynthetic process"/>
    <property type="evidence" value="ECO:0007669"/>
    <property type="project" value="UniProtKB-KW"/>
</dbReference>
<feature type="active site" description="Nucleophile" evidence="9">
    <location>
        <position position="369"/>
    </location>
</feature>
<dbReference type="EC" id="3.4.19.13" evidence="11"/>
<dbReference type="InterPro" id="IPR000101">
    <property type="entry name" value="GGT_peptidase"/>
</dbReference>
<evidence type="ECO:0000313" key="13">
    <source>
        <dbReference type="EMBL" id="APT57716.1"/>
    </source>
</evidence>
<dbReference type="NCBIfam" id="TIGR00066">
    <property type="entry name" value="g_glut_trans"/>
    <property type="match status" value="1"/>
</dbReference>
<comment type="catalytic activity">
    <reaction evidence="2 11">
        <text>glutathione + H2O = L-cysteinylglycine + L-glutamate</text>
        <dbReference type="Rhea" id="RHEA:28807"/>
        <dbReference type="ChEBI" id="CHEBI:15377"/>
        <dbReference type="ChEBI" id="CHEBI:29985"/>
        <dbReference type="ChEBI" id="CHEBI:57925"/>
        <dbReference type="ChEBI" id="CHEBI:61694"/>
        <dbReference type="EC" id="3.4.19.13"/>
    </reaction>
</comment>
<dbReference type="InterPro" id="IPR051792">
    <property type="entry name" value="GGT_bact"/>
</dbReference>
<dbReference type="EMBL" id="CP015583">
    <property type="protein sequence ID" value="APT57716.1"/>
    <property type="molecule type" value="Genomic_DNA"/>
</dbReference>
<dbReference type="InterPro" id="IPR029055">
    <property type="entry name" value="Ntn_hydrolases_N"/>
</dbReference>
<dbReference type="KEGG" id="rgi:RGI145_11960"/>
<reference evidence="13 14" key="1">
    <citation type="submission" date="2016-05" db="EMBL/GenBank/DDBJ databases">
        <title>Complete Genome and Methylome Analysis of Psychrotrophic Bacterial Isolates from Antarctic Lake Untersee.</title>
        <authorList>
            <person name="Fomenkov A."/>
            <person name="Akimov V.N."/>
            <person name="Vasilyeva L.V."/>
            <person name="Andersen D."/>
            <person name="Vincze T."/>
            <person name="Roberts R.J."/>
        </authorList>
    </citation>
    <scope>NUCLEOTIDE SEQUENCE [LARGE SCALE GENOMIC DNA]</scope>
    <source>
        <strain evidence="13 14">U14-5</strain>
    </source>
</reference>
<evidence type="ECO:0000256" key="11">
    <source>
        <dbReference type="RuleBase" id="RU368036"/>
    </source>
</evidence>